<reference evidence="7 8" key="1">
    <citation type="submission" date="2018-01" db="EMBL/GenBank/DDBJ databases">
        <title>Complete genome sequences of 14 Citrobacter spp. isolated from plant in Canada.</title>
        <authorList>
            <person name="Bhandare S.G."/>
            <person name="Colavecchio A."/>
            <person name="Jeukens J."/>
            <person name="Emond-Rheault J.-G."/>
            <person name="Freschi L."/>
            <person name="Hamel J."/>
            <person name="Kukavica-Ibrulj I."/>
            <person name="Levesque R."/>
            <person name="Goodridge L."/>
        </authorList>
    </citation>
    <scope>NUCLEOTIDE SEQUENCE [LARGE SCALE GENOMIC DNA]</scope>
    <source>
        <strain evidence="7 8">S1285</strain>
    </source>
</reference>
<name>A0A2S4S2I9_CITAM</name>
<evidence type="ECO:0000256" key="5">
    <source>
        <dbReference type="ARBA" id="ARBA00023026"/>
    </source>
</evidence>
<comment type="similarity">
    <text evidence="6">Belongs to the SctB/SipC family.</text>
</comment>
<gene>
    <name evidence="7" type="ORF">C3430_03030</name>
</gene>
<keyword evidence="4" id="KW-1043">Host membrane</keyword>
<dbReference type="RefSeq" id="WP_103774986.1">
    <property type="nucleotide sequence ID" value="NZ_PQLX01000001.1"/>
</dbReference>
<dbReference type="GO" id="GO:0005576">
    <property type="term" value="C:extracellular region"/>
    <property type="evidence" value="ECO:0007669"/>
    <property type="project" value="UniProtKB-SubCell"/>
</dbReference>
<evidence type="ECO:0000313" key="7">
    <source>
        <dbReference type="EMBL" id="POU68067.1"/>
    </source>
</evidence>
<evidence type="ECO:0000256" key="1">
    <source>
        <dbReference type="ARBA" id="ARBA00004379"/>
    </source>
</evidence>
<dbReference type="PRINTS" id="PR01608">
    <property type="entry name" value="BACINVASINC"/>
</dbReference>
<keyword evidence="5" id="KW-0843">Virulence</keyword>
<evidence type="ECO:0000256" key="4">
    <source>
        <dbReference type="ARBA" id="ARBA00022870"/>
    </source>
</evidence>
<dbReference type="OrthoDB" id="9958445at2"/>
<comment type="subcellular location">
    <subcellularLocation>
        <location evidence="1">Host membrane</location>
        <topology evidence="1">Single-pass membrane protein</topology>
    </subcellularLocation>
    <subcellularLocation>
        <location evidence="2">Secreted</location>
    </subcellularLocation>
</comment>
<evidence type="ECO:0000256" key="2">
    <source>
        <dbReference type="ARBA" id="ARBA00004613"/>
    </source>
</evidence>
<dbReference type="Proteomes" id="UP000237003">
    <property type="component" value="Unassembled WGS sequence"/>
</dbReference>
<dbReference type="AlphaFoldDB" id="A0A2S4S2I9"/>
<dbReference type="InterPro" id="IPR005427">
    <property type="entry name" value="BipC/SctB"/>
</dbReference>
<evidence type="ECO:0000256" key="6">
    <source>
        <dbReference type="ARBA" id="ARBA00035650"/>
    </source>
</evidence>
<accession>A0A2S4S2I9</accession>
<evidence type="ECO:0000313" key="8">
    <source>
        <dbReference type="Proteomes" id="UP000237003"/>
    </source>
</evidence>
<organism evidence="7 8">
    <name type="scientific">Citrobacter amalonaticus</name>
    <dbReference type="NCBI Taxonomy" id="35703"/>
    <lineage>
        <taxon>Bacteria</taxon>
        <taxon>Pseudomonadati</taxon>
        <taxon>Pseudomonadota</taxon>
        <taxon>Gammaproteobacteria</taxon>
        <taxon>Enterobacterales</taxon>
        <taxon>Enterobacteriaceae</taxon>
        <taxon>Citrobacter</taxon>
    </lineage>
</organism>
<proteinExistence type="inferred from homology"/>
<keyword evidence="4" id="KW-0472">Membrane</keyword>
<dbReference type="EMBL" id="PQLX01000001">
    <property type="protein sequence ID" value="POU68067.1"/>
    <property type="molecule type" value="Genomic_DNA"/>
</dbReference>
<dbReference type="GO" id="GO:0033644">
    <property type="term" value="C:host cell membrane"/>
    <property type="evidence" value="ECO:0007669"/>
    <property type="project" value="UniProtKB-SubCell"/>
</dbReference>
<dbReference type="Pfam" id="PF09599">
    <property type="entry name" value="IpaC_SipC"/>
    <property type="match status" value="1"/>
</dbReference>
<keyword evidence="3" id="KW-0964">Secreted</keyword>
<sequence>MNTTINNLFPSLNIPLTGQTTEADSAQIKGLRVTDSAISDYITQHLSGSLKGSSNDIDMFSGVRSPQFKQLLNDSQQVLETALAKPGDPATVNMVLPKSSQQASLICMLIELANQASIADIELSSTFGIMSENSSMNAAQAQKAQGLAIFSKSIISSSINMASTGYATKKSVNNYSATKVNINDNLKGMHEADFQVRQMQNSLNASKNDRLDLSDIAASSTTVKKADGSIAELQRHERTMKAEHQAVAARNLDETISNRDAFNTAFLQGEARTRLTTAQIDAQRAIGTTSANIADGSGSLAHNIEQKEETEERSEAKVMDGAVEMSRQQAQKSQQLLANMMNLLNELRRTDSELAGAFASNMKA</sequence>
<protein>
    <submittedName>
        <fullName evidence="7">Uncharacterized protein</fullName>
    </submittedName>
</protein>
<evidence type="ECO:0000256" key="3">
    <source>
        <dbReference type="ARBA" id="ARBA00022525"/>
    </source>
</evidence>
<comment type="caution">
    <text evidence="7">The sequence shown here is derived from an EMBL/GenBank/DDBJ whole genome shotgun (WGS) entry which is preliminary data.</text>
</comment>